<dbReference type="Proteomes" id="UP000253817">
    <property type="component" value="Unassembled WGS sequence"/>
</dbReference>
<gene>
    <name evidence="2" type="ORF">C1876_05805</name>
    <name evidence="3" type="ORF">DMP09_16915</name>
</gene>
<evidence type="ECO:0000256" key="1">
    <source>
        <dbReference type="SAM" id="SignalP"/>
    </source>
</evidence>
<dbReference type="OrthoDB" id="9957351at2"/>
<evidence type="ECO:0000313" key="4">
    <source>
        <dbReference type="Proteomes" id="UP000253817"/>
    </source>
</evidence>
<protein>
    <recommendedName>
        <fullName evidence="6">SbsA Ig-like domain-containing protein</fullName>
    </recommendedName>
</protein>
<comment type="caution">
    <text evidence="3">The sequence shown here is derived from an EMBL/GenBank/DDBJ whole genome shotgun (WGS) entry which is preliminary data.</text>
</comment>
<organism evidence="3 5">
    <name type="scientific">Eggerthella sinensis</name>
    <dbReference type="NCBI Taxonomy" id="242230"/>
    <lineage>
        <taxon>Bacteria</taxon>
        <taxon>Bacillati</taxon>
        <taxon>Actinomycetota</taxon>
        <taxon>Coriobacteriia</taxon>
        <taxon>Eggerthellales</taxon>
        <taxon>Eggerthellaceae</taxon>
        <taxon>Eggerthella</taxon>
    </lineage>
</organism>
<feature type="signal peptide" evidence="1">
    <location>
        <begin position="1"/>
        <end position="44"/>
    </location>
</feature>
<name>A0A3N0IRW5_9ACTN</name>
<dbReference type="RefSeq" id="WP_114545766.1">
    <property type="nucleotide sequence ID" value="NZ_PPTT01000007.1"/>
</dbReference>
<proteinExistence type="predicted"/>
<dbReference type="EMBL" id="QICC01000133">
    <property type="protein sequence ID" value="RNM39190.1"/>
    <property type="molecule type" value="Genomic_DNA"/>
</dbReference>
<evidence type="ECO:0000313" key="2">
    <source>
        <dbReference type="EMBL" id="RDB69901.1"/>
    </source>
</evidence>
<evidence type="ECO:0000313" key="5">
    <source>
        <dbReference type="Proteomes" id="UP000270112"/>
    </source>
</evidence>
<keyword evidence="1" id="KW-0732">Signal</keyword>
<dbReference type="EMBL" id="PPTT01000007">
    <property type="protein sequence ID" value="RDB69901.1"/>
    <property type="molecule type" value="Genomic_DNA"/>
</dbReference>
<sequence>MRDETKRGSVRARGALGRARAALRAAAACALIAGALACAGCAQARVDDASPRLSDVQLTAAGAQSEASQSVEIKLTFDQPISAAGAVADDFEVLLNGKELEGGAVALDVRPSAQAVTFVLHPSSTASAGGATGSFFALYQCAFSIAAAREDGALPSVTGATGSCAVLDAPVTGTLPSGLALETMEARAGSSDGGVAAQTTVRVTSPALVRAITWFSPDGGSTVLLKHNHTFADADAAACAADLAKVVNEAAGLGLSARASGDELTITAADVRDGQTLDPVIVEGVGVEGGAYDASLGTGEEG</sequence>
<dbReference type="Proteomes" id="UP000270112">
    <property type="component" value="Unassembled WGS sequence"/>
</dbReference>
<reference evidence="3" key="3">
    <citation type="journal article" date="2019" name="Microbiol. Resour. Announc.">
        <title>Draft Genome Sequences of Type Strains of Gordonibacter faecihominis, Paraeggerthella hongkongensis, Parvibacter caecicola,Slackia equolifaciens, Slackia faecicanis, and Slackia isoflavoniconvertens.</title>
        <authorList>
            <person name="Danylec N."/>
            <person name="Stoll D.A."/>
            <person name="Dotsch A."/>
            <person name="Huch M."/>
        </authorList>
    </citation>
    <scope>NUCLEOTIDE SEQUENCE</scope>
    <source>
        <strain evidence="3">DSM 16107</strain>
    </source>
</reference>
<keyword evidence="4" id="KW-1185">Reference proteome</keyword>
<evidence type="ECO:0008006" key="6">
    <source>
        <dbReference type="Google" id="ProtNLM"/>
    </source>
</evidence>
<dbReference type="AlphaFoldDB" id="A0A3N0IRW5"/>
<feature type="chain" id="PRO_5030078536" description="SbsA Ig-like domain-containing protein" evidence="1">
    <location>
        <begin position="45"/>
        <end position="302"/>
    </location>
</feature>
<evidence type="ECO:0000313" key="3">
    <source>
        <dbReference type="EMBL" id="RNM39190.1"/>
    </source>
</evidence>
<reference evidence="2 4" key="1">
    <citation type="journal article" date="2018" name="Elife">
        <title>Discovery and characterization of a prevalent human gut bacterial enzyme sufficient for the inactivation of a family of plant toxins.</title>
        <authorList>
            <person name="Koppel N."/>
            <person name="Bisanz J.E."/>
            <person name="Pandelia M.E."/>
            <person name="Turnbaugh P.J."/>
            <person name="Balskus E.P."/>
        </authorList>
    </citation>
    <scope>NUCLEOTIDE SEQUENCE [LARGE SCALE GENOMIC DNA]</scope>
    <source>
        <strain evidence="2 4">DSM 16107</strain>
    </source>
</reference>
<accession>A0A3N0IRW5</accession>
<reference evidence="5" key="2">
    <citation type="submission" date="2018-05" db="EMBL/GenBank/DDBJ databases">
        <title>Genome Sequencing of selected type strains of the family Eggerthellaceae.</title>
        <authorList>
            <person name="Danylec N."/>
            <person name="Stoll D.A."/>
            <person name="Doetsch A."/>
            <person name="Huch M."/>
        </authorList>
    </citation>
    <scope>NUCLEOTIDE SEQUENCE [LARGE SCALE GENOMIC DNA]</scope>
    <source>
        <strain evidence="5">DSM 16107</strain>
    </source>
</reference>